<name>A0A7Y4KPV9_9BACT</name>
<evidence type="ECO:0000259" key="5">
    <source>
        <dbReference type="PROSITE" id="PS50011"/>
    </source>
</evidence>
<evidence type="ECO:0000256" key="4">
    <source>
        <dbReference type="ARBA" id="ARBA00022840"/>
    </source>
</evidence>
<protein>
    <submittedName>
        <fullName evidence="6">Protein kinase</fullName>
    </submittedName>
</protein>
<evidence type="ECO:0000256" key="3">
    <source>
        <dbReference type="ARBA" id="ARBA00022777"/>
    </source>
</evidence>
<evidence type="ECO:0000256" key="1">
    <source>
        <dbReference type="ARBA" id="ARBA00022679"/>
    </source>
</evidence>
<organism evidence="6 7">
    <name type="scientific">Corallococcus exercitus</name>
    <dbReference type="NCBI Taxonomy" id="2316736"/>
    <lineage>
        <taxon>Bacteria</taxon>
        <taxon>Pseudomonadati</taxon>
        <taxon>Myxococcota</taxon>
        <taxon>Myxococcia</taxon>
        <taxon>Myxococcales</taxon>
        <taxon>Cystobacterineae</taxon>
        <taxon>Myxococcaceae</taxon>
        <taxon>Corallococcus</taxon>
    </lineage>
</organism>
<reference evidence="6 7" key="1">
    <citation type="submission" date="2020-05" db="EMBL/GenBank/DDBJ databases">
        <authorList>
            <person name="Whitworth D."/>
        </authorList>
    </citation>
    <scope>NUCLEOTIDE SEQUENCE [LARGE SCALE GENOMIC DNA]</scope>
    <source>
        <strain evidence="6 7">AB043B</strain>
    </source>
</reference>
<dbReference type="Pfam" id="PF00069">
    <property type="entry name" value="Pkinase"/>
    <property type="match status" value="1"/>
</dbReference>
<proteinExistence type="predicted"/>
<keyword evidence="2" id="KW-0547">Nucleotide-binding</keyword>
<dbReference type="GO" id="GO:0005524">
    <property type="term" value="F:ATP binding"/>
    <property type="evidence" value="ECO:0007669"/>
    <property type="project" value="UniProtKB-KW"/>
</dbReference>
<keyword evidence="7" id="KW-1185">Reference proteome</keyword>
<evidence type="ECO:0000313" key="6">
    <source>
        <dbReference type="EMBL" id="NOK37140.1"/>
    </source>
</evidence>
<dbReference type="EMBL" id="JABFJV010000205">
    <property type="protein sequence ID" value="NOK37140.1"/>
    <property type="molecule type" value="Genomic_DNA"/>
</dbReference>
<keyword evidence="3 6" id="KW-0418">Kinase</keyword>
<dbReference type="InterPro" id="IPR011009">
    <property type="entry name" value="Kinase-like_dom_sf"/>
</dbReference>
<dbReference type="GO" id="GO:0004674">
    <property type="term" value="F:protein serine/threonine kinase activity"/>
    <property type="evidence" value="ECO:0007669"/>
    <property type="project" value="TreeGrafter"/>
</dbReference>
<evidence type="ECO:0000256" key="2">
    <source>
        <dbReference type="ARBA" id="ARBA00022741"/>
    </source>
</evidence>
<dbReference type="Proteomes" id="UP000563426">
    <property type="component" value="Unassembled WGS sequence"/>
</dbReference>
<dbReference type="Gene3D" id="1.10.510.10">
    <property type="entry name" value="Transferase(Phosphotransferase) domain 1"/>
    <property type="match status" value="1"/>
</dbReference>
<evidence type="ECO:0000313" key="7">
    <source>
        <dbReference type="Proteomes" id="UP000563426"/>
    </source>
</evidence>
<dbReference type="SUPFAM" id="SSF56112">
    <property type="entry name" value="Protein kinase-like (PK-like)"/>
    <property type="match status" value="1"/>
</dbReference>
<keyword evidence="4" id="KW-0067">ATP-binding</keyword>
<dbReference type="PANTHER" id="PTHR43289">
    <property type="entry name" value="MITOGEN-ACTIVATED PROTEIN KINASE KINASE KINASE 20-RELATED"/>
    <property type="match status" value="1"/>
</dbReference>
<accession>A0A7Y4KPV9</accession>
<keyword evidence="1" id="KW-0808">Transferase</keyword>
<feature type="domain" description="Protein kinase" evidence="5">
    <location>
        <begin position="43"/>
        <end position="359"/>
    </location>
</feature>
<comment type="caution">
    <text evidence="6">The sequence shown here is derived from an EMBL/GenBank/DDBJ whole genome shotgun (WGS) entry which is preliminary data.</text>
</comment>
<sequence>MGNVLPRRAGPLPARVAGGLRVPAIEFKLPRGAILFVDDEWAYEFRDDLGEAHHGLSLFLARRRTLEGNHPRGKVLLKAVGRPSVEEGARVKRARAKLEEQVRLATYLQHPGILRVHGLRKTEGAWYVITDCPGGYHLNDLLTVVSECRRWFSPLFALYVGAQVASALEHAHTAKDEQGNPLGIVHRAIDLEHVFMDWDGTVQVADFGLALSNLPGRVATTMRRPLRGAHYSSPEMLLTGRVDARSDLYMLGLVMLELATGKSLLYPPDGVREEVKTALSRRARARVKRAIKRARLAGCDRATEEVIWRAATYTSEDVDAATAKLPEALRLPLRKLLHRSPSERYQTAGELAGELRRWHGEAYGKREVAAEIRRAIKGAGEALDELDLQSPLAGGRAPDSITTR</sequence>
<dbReference type="PANTHER" id="PTHR43289:SF6">
    <property type="entry name" value="SERINE_THREONINE-PROTEIN KINASE NEKL-3"/>
    <property type="match status" value="1"/>
</dbReference>
<dbReference type="AlphaFoldDB" id="A0A7Y4KPV9"/>
<dbReference type="InterPro" id="IPR000719">
    <property type="entry name" value="Prot_kinase_dom"/>
</dbReference>
<dbReference type="PROSITE" id="PS50011">
    <property type="entry name" value="PROTEIN_KINASE_DOM"/>
    <property type="match status" value="1"/>
</dbReference>
<gene>
    <name evidence="6" type="ORF">HMI49_28480</name>
</gene>